<evidence type="ECO:0000313" key="2">
    <source>
        <dbReference type="EMBL" id="CAI2181791.1"/>
    </source>
</evidence>
<feature type="region of interest" description="Disordered" evidence="1">
    <location>
        <begin position="152"/>
        <end position="173"/>
    </location>
</feature>
<comment type="caution">
    <text evidence="2">The sequence shown here is derived from an EMBL/GenBank/DDBJ whole genome shotgun (WGS) entry which is preliminary data.</text>
</comment>
<dbReference type="EMBL" id="CAMKVN010002602">
    <property type="protein sequence ID" value="CAI2181791.1"/>
    <property type="molecule type" value="Genomic_DNA"/>
</dbReference>
<sequence>MGNNLSKSSLGDEAWSWLTNISREKWAKQLIKDFTEHFREDSRTTSLSANSNSDVIGCSSITLNDIHNENGVYQGNGASKPKTNSFNNVNYPSRKDYDDGTECVRSPNNSKYNDISGKRYGGREQSLNSKYEEEPMTLCRFVVPNIQSAQETVPKTMSQVPKSEKQDESQESCYNPKNPLMIVEIIANKKDRKRVTNYLNYDIERGDTSTCICYMEFIKMYGFDHIIIIGELDAGLLFLDCYSRVFEWDDSMTGVLWPLGDYLNEAPKVSHTHCVIWDYESDGTVAKLEVAKDGVNNKDFLHDINASYLNHKDHFYYVIQARHTSSNKCIGLKDNVCAIKSSPDTVSM</sequence>
<dbReference type="AlphaFoldDB" id="A0A9W4SU88"/>
<organism evidence="2 3">
    <name type="scientific">Funneliformis geosporum</name>
    <dbReference type="NCBI Taxonomy" id="1117311"/>
    <lineage>
        <taxon>Eukaryota</taxon>
        <taxon>Fungi</taxon>
        <taxon>Fungi incertae sedis</taxon>
        <taxon>Mucoromycota</taxon>
        <taxon>Glomeromycotina</taxon>
        <taxon>Glomeromycetes</taxon>
        <taxon>Glomerales</taxon>
        <taxon>Glomeraceae</taxon>
        <taxon>Funneliformis</taxon>
    </lineage>
</organism>
<dbReference type="Proteomes" id="UP001153678">
    <property type="component" value="Unassembled WGS sequence"/>
</dbReference>
<name>A0A9W4SU88_9GLOM</name>
<evidence type="ECO:0000313" key="3">
    <source>
        <dbReference type="Proteomes" id="UP001153678"/>
    </source>
</evidence>
<evidence type="ECO:0000256" key="1">
    <source>
        <dbReference type="SAM" id="MobiDB-lite"/>
    </source>
</evidence>
<keyword evidence="3" id="KW-1185">Reference proteome</keyword>
<proteinExistence type="predicted"/>
<feature type="compositionally biased region" description="Polar residues" evidence="1">
    <location>
        <begin position="152"/>
        <end position="161"/>
    </location>
</feature>
<accession>A0A9W4SU88</accession>
<gene>
    <name evidence="2" type="ORF">FWILDA_LOCUS10260</name>
</gene>
<feature type="region of interest" description="Disordered" evidence="1">
    <location>
        <begin position="97"/>
        <end position="121"/>
    </location>
</feature>
<reference evidence="2" key="1">
    <citation type="submission" date="2022-08" db="EMBL/GenBank/DDBJ databases">
        <authorList>
            <person name="Kallberg Y."/>
            <person name="Tangrot J."/>
            <person name="Rosling A."/>
        </authorList>
    </citation>
    <scope>NUCLEOTIDE SEQUENCE</scope>
    <source>
        <strain evidence="2">Wild A</strain>
    </source>
</reference>
<protein>
    <submittedName>
        <fullName evidence="2">18223_t:CDS:1</fullName>
    </submittedName>
</protein>